<dbReference type="Proteomes" id="UP000092445">
    <property type="component" value="Unassembled WGS sequence"/>
</dbReference>
<sequence length="126" mass="15299">MATELYTNIPTTAVTRPVIEVYIYIHIYAYVDHHYNSDAERDTKREKFTSHYHIIFFIFSYSWSKFRFEILGFALKCMFRFEVGTLQKWCPTDNTLMLLFLEILLWFCFAVQETFQHYFITVLTIF</sequence>
<accession>A0A1A9ZWN1</accession>
<dbReference type="AlphaFoldDB" id="A0A1A9ZWN1"/>
<dbReference type="VEuPathDB" id="VectorBase:GPAI027381"/>
<reference evidence="1" key="2">
    <citation type="submission" date="2020-05" db="UniProtKB">
        <authorList>
            <consortium name="EnsemblMetazoa"/>
        </authorList>
    </citation>
    <scope>IDENTIFICATION</scope>
    <source>
        <strain evidence="1">IAEA</strain>
    </source>
</reference>
<organism evidence="1 2">
    <name type="scientific">Glossina pallidipes</name>
    <name type="common">Tsetse fly</name>
    <dbReference type="NCBI Taxonomy" id="7398"/>
    <lineage>
        <taxon>Eukaryota</taxon>
        <taxon>Metazoa</taxon>
        <taxon>Ecdysozoa</taxon>
        <taxon>Arthropoda</taxon>
        <taxon>Hexapoda</taxon>
        <taxon>Insecta</taxon>
        <taxon>Pterygota</taxon>
        <taxon>Neoptera</taxon>
        <taxon>Endopterygota</taxon>
        <taxon>Diptera</taxon>
        <taxon>Brachycera</taxon>
        <taxon>Muscomorpha</taxon>
        <taxon>Hippoboscoidea</taxon>
        <taxon>Glossinidae</taxon>
        <taxon>Glossina</taxon>
    </lineage>
</organism>
<evidence type="ECO:0000313" key="2">
    <source>
        <dbReference type="Proteomes" id="UP000092445"/>
    </source>
</evidence>
<name>A0A1A9ZWN1_GLOPL</name>
<protein>
    <submittedName>
        <fullName evidence="1">Uncharacterized protein</fullName>
    </submittedName>
</protein>
<proteinExistence type="predicted"/>
<evidence type="ECO:0000313" key="1">
    <source>
        <dbReference type="EnsemblMetazoa" id="GPAI027381-PA"/>
    </source>
</evidence>
<dbReference type="EnsemblMetazoa" id="GPAI027381-RA">
    <property type="protein sequence ID" value="GPAI027381-PA"/>
    <property type="gene ID" value="GPAI027381"/>
</dbReference>
<reference evidence="2" key="1">
    <citation type="submission" date="2014-03" db="EMBL/GenBank/DDBJ databases">
        <authorList>
            <person name="Aksoy S."/>
            <person name="Warren W."/>
            <person name="Wilson R.K."/>
        </authorList>
    </citation>
    <scope>NUCLEOTIDE SEQUENCE [LARGE SCALE GENOMIC DNA]</scope>
    <source>
        <strain evidence="2">IAEA</strain>
    </source>
</reference>
<keyword evidence="2" id="KW-1185">Reference proteome</keyword>